<evidence type="ECO:0000313" key="3">
    <source>
        <dbReference type="Proteomes" id="UP001374535"/>
    </source>
</evidence>
<name>A0AAQ3MSP6_VIGMU</name>
<gene>
    <name evidence="2" type="ORF">V8G54_028399</name>
</gene>
<feature type="compositionally biased region" description="Basic and acidic residues" evidence="1">
    <location>
        <begin position="113"/>
        <end position="122"/>
    </location>
</feature>
<organism evidence="2 3">
    <name type="scientific">Vigna mungo</name>
    <name type="common">Black gram</name>
    <name type="synonym">Phaseolus mungo</name>
    <dbReference type="NCBI Taxonomy" id="3915"/>
    <lineage>
        <taxon>Eukaryota</taxon>
        <taxon>Viridiplantae</taxon>
        <taxon>Streptophyta</taxon>
        <taxon>Embryophyta</taxon>
        <taxon>Tracheophyta</taxon>
        <taxon>Spermatophyta</taxon>
        <taxon>Magnoliopsida</taxon>
        <taxon>eudicotyledons</taxon>
        <taxon>Gunneridae</taxon>
        <taxon>Pentapetalae</taxon>
        <taxon>rosids</taxon>
        <taxon>fabids</taxon>
        <taxon>Fabales</taxon>
        <taxon>Fabaceae</taxon>
        <taxon>Papilionoideae</taxon>
        <taxon>50 kb inversion clade</taxon>
        <taxon>NPAAA clade</taxon>
        <taxon>indigoferoid/millettioid clade</taxon>
        <taxon>Phaseoleae</taxon>
        <taxon>Vigna</taxon>
    </lineage>
</organism>
<feature type="region of interest" description="Disordered" evidence="1">
    <location>
        <begin position="82"/>
        <end position="122"/>
    </location>
</feature>
<evidence type="ECO:0000313" key="2">
    <source>
        <dbReference type="EMBL" id="WVY96248.1"/>
    </source>
</evidence>
<evidence type="ECO:0000256" key="1">
    <source>
        <dbReference type="SAM" id="MobiDB-lite"/>
    </source>
</evidence>
<protein>
    <submittedName>
        <fullName evidence="2">Uncharacterized protein</fullName>
    </submittedName>
</protein>
<feature type="compositionally biased region" description="Polar residues" evidence="1">
    <location>
        <begin position="102"/>
        <end position="112"/>
    </location>
</feature>
<keyword evidence="3" id="KW-1185">Reference proteome</keyword>
<proteinExistence type="predicted"/>
<sequence length="122" mass="13100">MEEVIVDEARGFGSAVSVIDADEDGIGAGLHLALILDHFVSLHDGKGELAAGVLLEIAVPHEHVAGGGGVVEVILAHTRISPHRSQASRHYPCQPRKHPTFPSLTDPQNKNTKNPEREGYEN</sequence>
<reference evidence="2 3" key="1">
    <citation type="journal article" date="2023" name="Life. Sci Alliance">
        <title>Evolutionary insights into 3D genome organization and epigenetic landscape of Vigna mungo.</title>
        <authorList>
            <person name="Junaid A."/>
            <person name="Singh B."/>
            <person name="Bhatia S."/>
        </authorList>
    </citation>
    <scope>NUCLEOTIDE SEQUENCE [LARGE SCALE GENOMIC DNA]</scope>
    <source>
        <strain evidence="2">Urdbean</strain>
    </source>
</reference>
<accession>A0AAQ3MSP6</accession>
<dbReference type="Proteomes" id="UP001374535">
    <property type="component" value="Chromosome 9"/>
</dbReference>
<dbReference type="AlphaFoldDB" id="A0AAQ3MSP6"/>
<dbReference type="EMBL" id="CP144692">
    <property type="protein sequence ID" value="WVY96248.1"/>
    <property type="molecule type" value="Genomic_DNA"/>
</dbReference>